<dbReference type="InterPro" id="IPR036852">
    <property type="entry name" value="Peptidase_S8/S53_dom_sf"/>
</dbReference>
<evidence type="ECO:0000256" key="1">
    <source>
        <dbReference type="ARBA" id="ARBA00011073"/>
    </source>
</evidence>
<evidence type="ECO:0000313" key="10">
    <source>
        <dbReference type="Proteomes" id="UP001519363"/>
    </source>
</evidence>
<dbReference type="InterPro" id="IPR034193">
    <property type="entry name" value="PCSK9_ProteinaseK-like"/>
</dbReference>
<dbReference type="SUPFAM" id="SSF52743">
    <property type="entry name" value="Subtilisin-like"/>
    <property type="match status" value="1"/>
</dbReference>
<dbReference type="Pfam" id="PF00082">
    <property type="entry name" value="Peptidase_S8"/>
    <property type="match status" value="1"/>
</dbReference>
<dbReference type="InterPro" id="IPR023828">
    <property type="entry name" value="Peptidase_S8_Ser-AS"/>
</dbReference>
<evidence type="ECO:0000256" key="4">
    <source>
        <dbReference type="ARBA" id="ARBA00022825"/>
    </source>
</evidence>
<dbReference type="PANTHER" id="PTHR43806:SF11">
    <property type="entry name" value="CEREVISIN-RELATED"/>
    <property type="match status" value="1"/>
</dbReference>
<dbReference type="InterPro" id="IPR050131">
    <property type="entry name" value="Peptidase_S8_subtilisin-like"/>
</dbReference>
<evidence type="ECO:0000256" key="5">
    <source>
        <dbReference type="PROSITE-ProRule" id="PRU01240"/>
    </source>
</evidence>
<dbReference type="PRINTS" id="PR00723">
    <property type="entry name" value="SUBTILISIN"/>
</dbReference>
<gene>
    <name evidence="9" type="ORF">JOF53_007485</name>
</gene>
<dbReference type="PROSITE" id="PS51892">
    <property type="entry name" value="SUBTILASE"/>
    <property type="match status" value="1"/>
</dbReference>
<organism evidence="9 10">
    <name type="scientific">Crossiella equi</name>
    <dbReference type="NCBI Taxonomy" id="130796"/>
    <lineage>
        <taxon>Bacteria</taxon>
        <taxon>Bacillati</taxon>
        <taxon>Actinomycetota</taxon>
        <taxon>Actinomycetes</taxon>
        <taxon>Pseudonocardiales</taxon>
        <taxon>Pseudonocardiaceae</taxon>
        <taxon>Crossiella</taxon>
    </lineage>
</organism>
<dbReference type="PROSITE" id="PS00137">
    <property type="entry name" value="SUBTILASE_HIS"/>
    <property type="match status" value="1"/>
</dbReference>
<evidence type="ECO:0000256" key="7">
    <source>
        <dbReference type="SAM" id="SignalP"/>
    </source>
</evidence>
<dbReference type="GO" id="GO:0008233">
    <property type="term" value="F:peptidase activity"/>
    <property type="evidence" value="ECO:0007669"/>
    <property type="project" value="UniProtKB-KW"/>
</dbReference>
<name>A0ABS5APW4_9PSEU</name>
<dbReference type="EMBL" id="JAGIOO010000001">
    <property type="protein sequence ID" value="MBP2478613.1"/>
    <property type="molecule type" value="Genomic_DNA"/>
</dbReference>
<accession>A0ABS5APW4</accession>
<feature type="active site" description="Charge relay system" evidence="5">
    <location>
        <position position="171"/>
    </location>
</feature>
<dbReference type="PANTHER" id="PTHR43806">
    <property type="entry name" value="PEPTIDASE S8"/>
    <property type="match status" value="1"/>
</dbReference>
<dbReference type="InterPro" id="IPR022398">
    <property type="entry name" value="Peptidase_S8_His-AS"/>
</dbReference>
<dbReference type="InterPro" id="IPR037045">
    <property type="entry name" value="S8pro/Inhibitor_I9_sf"/>
</dbReference>
<comment type="caution">
    <text evidence="9">The sequence shown here is derived from an EMBL/GenBank/DDBJ whole genome shotgun (WGS) entry which is preliminary data.</text>
</comment>
<feature type="signal peptide" evidence="7">
    <location>
        <begin position="1"/>
        <end position="23"/>
    </location>
</feature>
<dbReference type="Gene3D" id="3.30.70.80">
    <property type="entry name" value="Peptidase S8 propeptide/proteinase inhibitor I9"/>
    <property type="match status" value="1"/>
</dbReference>
<dbReference type="InterPro" id="IPR015500">
    <property type="entry name" value="Peptidase_S8_subtilisin-rel"/>
</dbReference>
<dbReference type="GO" id="GO:0006508">
    <property type="term" value="P:proteolysis"/>
    <property type="evidence" value="ECO:0007669"/>
    <property type="project" value="UniProtKB-KW"/>
</dbReference>
<evidence type="ECO:0000313" key="9">
    <source>
        <dbReference type="EMBL" id="MBP2478613.1"/>
    </source>
</evidence>
<dbReference type="PROSITE" id="PS00136">
    <property type="entry name" value="SUBTILASE_ASP"/>
    <property type="match status" value="1"/>
</dbReference>
<feature type="active site" description="Charge relay system" evidence="5">
    <location>
        <position position="138"/>
    </location>
</feature>
<sequence>MRLLPAALCLTTMALALTGTAHAEADFVPASRPVPGSFIVTLHETATASALATRYGGAVQETYSAALTGFHVTGLSPRAARRLAADPAVRTVYQDGTARAAQSGATWGLDRIDQRALPLDRKYTAPGTGAGVTAYVIDSGVRASHSEFGGRAGVGADFIKDGQNGNDCNGHGTHVSGTIAGKTYGVAREAKIVALRALGCNNTGPDSAAVSAIEWVTRNGVRPGVVNMSMTMDNVGVGDDAVKASVRAGFTYVVAAGNSSTTACGTSPARVPEAITVGATSSNDNRASFSNLGNCLDIFAPGDGITSASRFNDTMTTTMSGTSMASPHVAGAAALHLGANKNATPAEVTSALLGKATPNVVKNAGSGSPNKLLYVGG</sequence>
<evidence type="ECO:0000259" key="8">
    <source>
        <dbReference type="Pfam" id="PF00082"/>
    </source>
</evidence>
<keyword evidence="10" id="KW-1185">Reference proteome</keyword>
<comment type="similarity">
    <text evidence="1 5 6">Belongs to the peptidase S8 family.</text>
</comment>
<dbReference type="PROSITE" id="PS00138">
    <property type="entry name" value="SUBTILASE_SER"/>
    <property type="match status" value="1"/>
</dbReference>
<feature type="chain" id="PRO_5046150136" evidence="7">
    <location>
        <begin position="24"/>
        <end position="377"/>
    </location>
</feature>
<dbReference type="CDD" id="cd04077">
    <property type="entry name" value="Peptidases_S8_PCSK9_ProteinaseK_like"/>
    <property type="match status" value="1"/>
</dbReference>
<keyword evidence="7" id="KW-0732">Signal</keyword>
<proteinExistence type="inferred from homology"/>
<evidence type="ECO:0000256" key="6">
    <source>
        <dbReference type="RuleBase" id="RU003355"/>
    </source>
</evidence>
<evidence type="ECO:0000256" key="3">
    <source>
        <dbReference type="ARBA" id="ARBA00022801"/>
    </source>
</evidence>
<dbReference type="RefSeq" id="WP_209707616.1">
    <property type="nucleotide sequence ID" value="NZ_JAGIOO010000001.1"/>
</dbReference>
<dbReference type="Gene3D" id="3.40.50.200">
    <property type="entry name" value="Peptidase S8/S53 domain"/>
    <property type="match status" value="1"/>
</dbReference>
<keyword evidence="3 5" id="KW-0378">Hydrolase</keyword>
<dbReference type="InterPro" id="IPR023827">
    <property type="entry name" value="Peptidase_S8_Asp-AS"/>
</dbReference>
<feature type="active site" description="Charge relay system" evidence="5">
    <location>
        <position position="323"/>
    </location>
</feature>
<keyword evidence="2 5" id="KW-0645">Protease</keyword>
<protein>
    <submittedName>
        <fullName evidence="9">Subtilisin family serine protease</fullName>
    </submittedName>
</protein>
<evidence type="ECO:0000256" key="2">
    <source>
        <dbReference type="ARBA" id="ARBA00022670"/>
    </source>
</evidence>
<feature type="domain" description="Peptidase S8/S53" evidence="8">
    <location>
        <begin position="129"/>
        <end position="359"/>
    </location>
</feature>
<dbReference type="InterPro" id="IPR000209">
    <property type="entry name" value="Peptidase_S8/S53_dom"/>
</dbReference>
<dbReference type="Proteomes" id="UP001519363">
    <property type="component" value="Unassembled WGS sequence"/>
</dbReference>
<dbReference type="SUPFAM" id="SSF54897">
    <property type="entry name" value="Protease propeptides/inhibitors"/>
    <property type="match status" value="1"/>
</dbReference>
<keyword evidence="4 5" id="KW-0720">Serine protease</keyword>
<reference evidence="9 10" key="1">
    <citation type="submission" date="2021-03" db="EMBL/GenBank/DDBJ databases">
        <title>Sequencing the genomes of 1000 actinobacteria strains.</title>
        <authorList>
            <person name="Klenk H.-P."/>
        </authorList>
    </citation>
    <scope>NUCLEOTIDE SEQUENCE [LARGE SCALE GENOMIC DNA]</scope>
    <source>
        <strain evidence="9 10">DSM 44580</strain>
    </source>
</reference>